<reference evidence="4" key="1">
    <citation type="submission" date="2013-11" db="EMBL/GenBank/DDBJ databases">
        <title>The genomic landscape of the Guanapo guppy.</title>
        <authorList>
            <person name="Kuenstner A."/>
            <person name="Dreyer C."/>
        </authorList>
    </citation>
    <scope>NUCLEOTIDE SEQUENCE</scope>
    <source>
        <strain evidence="4">Guanapo</strain>
    </source>
</reference>
<dbReference type="PANTHER" id="PTHR12121:SF27">
    <property type="entry name" value="PROTEIN ANGEL HOMOLOG 2"/>
    <property type="match status" value="1"/>
</dbReference>
<accession>A0A3P9Q0C9</accession>
<feature type="domain" description="Endonuclease/exonuclease/phosphatase" evidence="2">
    <location>
        <begin position="302"/>
        <end position="365"/>
    </location>
</feature>
<dbReference type="InterPro" id="IPR050410">
    <property type="entry name" value="CCR4/nocturin_mRNA_transcr"/>
</dbReference>
<dbReference type="Pfam" id="PF03372">
    <property type="entry name" value="Exo_endo_phos"/>
    <property type="match status" value="1"/>
</dbReference>
<dbReference type="Ensembl" id="ENSPRET00000027906.1">
    <property type="protein sequence ID" value="ENSPREP00000027606.1"/>
    <property type="gene ID" value="ENSPREG00000018680.1"/>
</dbReference>
<dbReference type="STRING" id="8081.ENSPREP00000027606"/>
<reference evidence="3" key="2">
    <citation type="submission" date="2025-08" db="UniProtKB">
        <authorList>
            <consortium name="Ensembl"/>
        </authorList>
    </citation>
    <scope>IDENTIFICATION</scope>
    <source>
        <strain evidence="3">Guanapo</strain>
    </source>
</reference>
<sequence>MHLRPKVTNGTSTPENRPPMFLHRVSSFSSCVRPRGHPALRWASSHHQPFTPHPHPWWSAPRFPPWPPRLPPPYPPPCPLFTGNRFQFVNAGGLQSFHTSVDVMMERPGREPPNKRLKSGEDRKSVGKNVSSRDGLMRETKARVRERESKQEQHHRDFRRDGELPANHQSRIGEKPKTRAERVYSRERTKCERRRSSSDRTKKQHSQAAGSRTAQEKPNVWFQDRPAKEQRSLQQNQTGSEPDEVGGVDAGRWAGLQHQPSSSNQADGRPPRPVKALQRYWESCSTEPQPPGGSRVFDFSVMSYNILSQDLLQDNAYLYRHCDPAVLPWPFRLPNLLAEIQQHDADILCLQEVQEDHYDNQIKPALQALGTNSS</sequence>
<keyword evidence="4" id="KW-1185">Reference proteome</keyword>
<evidence type="ECO:0000259" key="2">
    <source>
        <dbReference type="Pfam" id="PF03372"/>
    </source>
</evidence>
<protein>
    <recommendedName>
        <fullName evidence="2">Endonuclease/exonuclease/phosphatase domain-containing protein</fullName>
    </recommendedName>
</protein>
<organism evidence="3 4">
    <name type="scientific">Poecilia reticulata</name>
    <name type="common">Guppy</name>
    <name type="synonym">Acanthophacelus reticulatus</name>
    <dbReference type="NCBI Taxonomy" id="8081"/>
    <lineage>
        <taxon>Eukaryota</taxon>
        <taxon>Metazoa</taxon>
        <taxon>Chordata</taxon>
        <taxon>Craniata</taxon>
        <taxon>Vertebrata</taxon>
        <taxon>Euteleostomi</taxon>
        <taxon>Actinopterygii</taxon>
        <taxon>Neopterygii</taxon>
        <taxon>Teleostei</taxon>
        <taxon>Neoteleostei</taxon>
        <taxon>Acanthomorphata</taxon>
        <taxon>Ovalentaria</taxon>
        <taxon>Atherinomorphae</taxon>
        <taxon>Cyprinodontiformes</taxon>
        <taxon>Poeciliidae</taxon>
        <taxon>Poeciliinae</taxon>
        <taxon>Poecilia</taxon>
    </lineage>
</organism>
<dbReference type="GO" id="GO:0070935">
    <property type="term" value="P:3'-UTR-mediated mRNA stabilization"/>
    <property type="evidence" value="ECO:0007669"/>
    <property type="project" value="TreeGrafter"/>
</dbReference>
<dbReference type="GeneTree" id="ENSGT00940000157391"/>
<dbReference type="Gene3D" id="3.60.10.10">
    <property type="entry name" value="Endonuclease/exonuclease/phosphatase"/>
    <property type="match status" value="1"/>
</dbReference>
<dbReference type="AlphaFoldDB" id="A0A3P9Q0C9"/>
<feature type="region of interest" description="Disordered" evidence="1">
    <location>
        <begin position="105"/>
        <end position="274"/>
    </location>
</feature>
<dbReference type="PANTHER" id="PTHR12121">
    <property type="entry name" value="CARBON CATABOLITE REPRESSOR PROTEIN 4"/>
    <property type="match status" value="1"/>
</dbReference>
<feature type="compositionally biased region" description="Basic and acidic residues" evidence="1">
    <location>
        <begin position="105"/>
        <end position="125"/>
    </location>
</feature>
<evidence type="ECO:0000256" key="1">
    <source>
        <dbReference type="SAM" id="MobiDB-lite"/>
    </source>
</evidence>
<dbReference type="InterPro" id="IPR036691">
    <property type="entry name" value="Endo/exonu/phosph_ase_sf"/>
</dbReference>
<evidence type="ECO:0000313" key="4">
    <source>
        <dbReference type="Proteomes" id="UP000242638"/>
    </source>
</evidence>
<dbReference type="GO" id="GO:0000175">
    <property type="term" value="F:3'-5'-RNA exonuclease activity"/>
    <property type="evidence" value="ECO:0007669"/>
    <property type="project" value="TreeGrafter"/>
</dbReference>
<proteinExistence type="predicted"/>
<dbReference type="InterPro" id="IPR005135">
    <property type="entry name" value="Endo/exonuclease/phosphatase"/>
</dbReference>
<name>A0A3P9Q0C9_POERE</name>
<evidence type="ECO:0000313" key="3">
    <source>
        <dbReference type="Ensembl" id="ENSPREP00000027606.1"/>
    </source>
</evidence>
<feature type="compositionally biased region" description="Basic and acidic residues" evidence="1">
    <location>
        <begin position="171"/>
        <end position="201"/>
    </location>
</feature>
<dbReference type="Proteomes" id="UP000242638">
    <property type="component" value="Unassembled WGS sequence"/>
</dbReference>
<reference evidence="3" key="3">
    <citation type="submission" date="2025-09" db="UniProtKB">
        <authorList>
            <consortium name="Ensembl"/>
        </authorList>
    </citation>
    <scope>IDENTIFICATION</scope>
    <source>
        <strain evidence="3">Guanapo</strain>
    </source>
</reference>
<dbReference type="Bgee" id="ENSPREG00000018680">
    <property type="expression patterns" value="Expressed in caudal fin and 1 other cell type or tissue"/>
</dbReference>
<feature type="region of interest" description="Disordered" evidence="1">
    <location>
        <begin position="1"/>
        <end position="20"/>
    </location>
</feature>
<dbReference type="GO" id="GO:0003730">
    <property type="term" value="F:mRNA 3'-UTR binding"/>
    <property type="evidence" value="ECO:0007669"/>
    <property type="project" value="TreeGrafter"/>
</dbReference>
<dbReference type="SUPFAM" id="SSF56219">
    <property type="entry name" value="DNase I-like"/>
    <property type="match status" value="1"/>
</dbReference>
<feature type="compositionally biased region" description="Basic and acidic residues" evidence="1">
    <location>
        <begin position="135"/>
        <end position="163"/>
    </location>
</feature>